<dbReference type="InterPro" id="IPR002048">
    <property type="entry name" value="EF_hand_dom"/>
</dbReference>
<name>A0ABR1E0H7_NECAM</name>
<protein>
    <recommendedName>
        <fullName evidence="5">EF-hand domain-containing protein</fullName>
    </recommendedName>
</protein>
<evidence type="ECO:0000256" key="4">
    <source>
        <dbReference type="SAM" id="SignalP"/>
    </source>
</evidence>
<gene>
    <name evidence="6" type="primary">Necator_chrV.g18701</name>
    <name evidence="6" type="ORF">RB195_013910</name>
</gene>
<dbReference type="PROSITE" id="PS50222">
    <property type="entry name" value="EF_HAND_2"/>
    <property type="match status" value="1"/>
</dbReference>
<proteinExistence type="predicted"/>
<evidence type="ECO:0000313" key="7">
    <source>
        <dbReference type="Proteomes" id="UP001303046"/>
    </source>
</evidence>
<dbReference type="InterPro" id="IPR011992">
    <property type="entry name" value="EF-hand-dom_pair"/>
</dbReference>
<evidence type="ECO:0000256" key="3">
    <source>
        <dbReference type="ARBA" id="ARBA00022837"/>
    </source>
</evidence>
<dbReference type="EMBL" id="JAVFWL010000005">
    <property type="protein sequence ID" value="KAK6755216.1"/>
    <property type="molecule type" value="Genomic_DNA"/>
</dbReference>
<reference evidence="6 7" key="1">
    <citation type="submission" date="2023-08" db="EMBL/GenBank/DDBJ databases">
        <title>A Necator americanus chromosomal reference genome.</title>
        <authorList>
            <person name="Ilik V."/>
            <person name="Petrzelkova K.J."/>
            <person name="Pardy F."/>
            <person name="Fuh T."/>
            <person name="Niatou-Singa F.S."/>
            <person name="Gouil Q."/>
            <person name="Baker L."/>
            <person name="Ritchie M.E."/>
            <person name="Jex A.R."/>
            <person name="Gazzola D."/>
            <person name="Li H."/>
            <person name="Toshio Fujiwara R."/>
            <person name="Zhan B."/>
            <person name="Aroian R.V."/>
            <person name="Pafco B."/>
            <person name="Schwarz E.M."/>
        </authorList>
    </citation>
    <scope>NUCLEOTIDE SEQUENCE [LARGE SCALE GENOMIC DNA]</scope>
    <source>
        <strain evidence="6 7">Aroian</strain>
        <tissue evidence="6">Whole animal</tissue>
    </source>
</reference>
<feature type="chain" id="PRO_5047442388" description="EF-hand domain-containing protein" evidence="4">
    <location>
        <begin position="17"/>
        <end position="122"/>
    </location>
</feature>
<dbReference type="PANTHER" id="PTHR23104">
    <property type="entry name" value="MULTIPLE COAGULATION FACTOR DEFICIENCY PROTEIN 2 NEURAL STEM CELL DERIVED NEURONAL SURVIVAL PROTEIN"/>
    <property type="match status" value="1"/>
</dbReference>
<keyword evidence="7" id="KW-1185">Reference proteome</keyword>
<dbReference type="InterPro" id="IPR018247">
    <property type="entry name" value="EF_Hand_1_Ca_BS"/>
</dbReference>
<organism evidence="6 7">
    <name type="scientific">Necator americanus</name>
    <name type="common">Human hookworm</name>
    <dbReference type="NCBI Taxonomy" id="51031"/>
    <lineage>
        <taxon>Eukaryota</taxon>
        <taxon>Metazoa</taxon>
        <taxon>Ecdysozoa</taxon>
        <taxon>Nematoda</taxon>
        <taxon>Chromadorea</taxon>
        <taxon>Rhabditida</taxon>
        <taxon>Rhabditina</taxon>
        <taxon>Rhabditomorpha</taxon>
        <taxon>Strongyloidea</taxon>
        <taxon>Ancylostomatidae</taxon>
        <taxon>Bunostominae</taxon>
        <taxon>Necator</taxon>
    </lineage>
</organism>
<keyword evidence="2" id="KW-0677">Repeat</keyword>
<comment type="caution">
    <text evidence="6">The sequence shown here is derived from an EMBL/GenBank/DDBJ whole genome shotgun (WGS) entry which is preliminary data.</text>
</comment>
<dbReference type="Pfam" id="PF13499">
    <property type="entry name" value="EF-hand_7"/>
    <property type="match status" value="1"/>
</dbReference>
<accession>A0ABR1E0H7</accession>
<keyword evidence="1 4" id="KW-0732">Signal</keyword>
<feature type="domain" description="EF-hand" evidence="5">
    <location>
        <begin position="90"/>
        <end position="122"/>
    </location>
</feature>
<sequence length="122" mass="14016">MLFILVSVLLPLRCAAVHDFTGEEVHNQEHIREHLKNKVDIGNLSEVQERFHYFSMNDLDKDNKLDGTEITRALFHTHGAEEMPLLTDEQIEKMVDGVLATADLDGDGYVDYTEYILKMKPK</sequence>
<evidence type="ECO:0000259" key="5">
    <source>
        <dbReference type="PROSITE" id="PS50222"/>
    </source>
</evidence>
<dbReference type="SUPFAM" id="SSF47473">
    <property type="entry name" value="EF-hand"/>
    <property type="match status" value="1"/>
</dbReference>
<dbReference type="PROSITE" id="PS00018">
    <property type="entry name" value="EF_HAND_1"/>
    <property type="match status" value="2"/>
</dbReference>
<feature type="signal peptide" evidence="4">
    <location>
        <begin position="1"/>
        <end position="16"/>
    </location>
</feature>
<evidence type="ECO:0000313" key="6">
    <source>
        <dbReference type="EMBL" id="KAK6755216.1"/>
    </source>
</evidence>
<evidence type="ECO:0000256" key="1">
    <source>
        <dbReference type="ARBA" id="ARBA00022729"/>
    </source>
</evidence>
<dbReference type="PANTHER" id="PTHR23104:SF12">
    <property type="entry name" value="EF-HAND DOMAIN-CONTAINING PROTEIN"/>
    <property type="match status" value="1"/>
</dbReference>
<evidence type="ECO:0000256" key="2">
    <source>
        <dbReference type="ARBA" id="ARBA00022737"/>
    </source>
</evidence>
<dbReference type="Gene3D" id="1.10.238.10">
    <property type="entry name" value="EF-hand"/>
    <property type="match status" value="1"/>
</dbReference>
<keyword evidence="3" id="KW-0106">Calcium</keyword>
<dbReference type="Proteomes" id="UP001303046">
    <property type="component" value="Unassembled WGS sequence"/>
</dbReference>
<dbReference type="InterPro" id="IPR052110">
    <property type="entry name" value="MCFD2-like"/>
</dbReference>